<gene>
    <name evidence="5 10" type="primary">pdxH</name>
    <name evidence="10" type="ORF">CGZ93_03735</name>
</gene>
<accession>A0A255H9K7</accession>
<dbReference type="EMBL" id="NMVQ01000003">
    <property type="protein sequence ID" value="OYO24508.1"/>
    <property type="molecule type" value="Genomic_DNA"/>
</dbReference>
<organism evidence="10 11">
    <name type="scientific">Enemella dayhoffiae</name>
    <dbReference type="NCBI Taxonomy" id="2016507"/>
    <lineage>
        <taxon>Bacteria</taxon>
        <taxon>Bacillati</taxon>
        <taxon>Actinomycetota</taxon>
        <taxon>Actinomycetes</taxon>
        <taxon>Propionibacteriales</taxon>
        <taxon>Propionibacteriaceae</taxon>
        <taxon>Enemella</taxon>
    </lineage>
</organism>
<feature type="binding site" evidence="5 6">
    <location>
        <position position="140"/>
    </location>
    <ligand>
        <name>substrate</name>
    </ligand>
</feature>
<evidence type="ECO:0000313" key="10">
    <source>
        <dbReference type="EMBL" id="OYO24508.1"/>
    </source>
</evidence>
<comment type="pathway">
    <text evidence="5">Cofactor metabolism; pyridoxal 5'-phosphate salvage; pyridoxal 5'-phosphate from pyridoxine 5'-phosphate: step 1/1.</text>
</comment>
<dbReference type="InterPro" id="IPR019740">
    <property type="entry name" value="Pyridox_Oxase_CS"/>
</dbReference>
<dbReference type="InterPro" id="IPR000659">
    <property type="entry name" value="Pyridox_Oxase"/>
</dbReference>
<feature type="binding site" evidence="6">
    <location>
        <begin position="13"/>
        <end position="16"/>
    </location>
    <ligand>
        <name>substrate</name>
    </ligand>
</feature>
<dbReference type="UniPathway" id="UPA01068">
    <property type="reaction ID" value="UER00304"/>
</dbReference>
<dbReference type="RefSeq" id="WP_094362816.1">
    <property type="nucleotide sequence ID" value="NZ_NMVQ01000003.1"/>
</dbReference>
<dbReference type="InterPro" id="IPR012349">
    <property type="entry name" value="Split_barrel_FMN-bd"/>
</dbReference>
<dbReference type="Gene3D" id="2.30.110.10">
    <property type="entry name" value="Electron Transport, Fmn-binding Protein, Chain A"/>
    <property type="match status" value="1"/>
</dbReference>
<dbReference type="GO" id="GO:0004733">
    <property type="term" value="F:pyridoxamine phosphate oxidase activity"/>
    <property type="evidence" value="ECO:0007669"/>
    <property type="project" value="UniProtKB-UniRule"/>
</dbReference>
<keyword evidence="4 5" id="KW-0560">Oxidoreductase</keyword>
<comment type="catalytic activity">
    <reaction evidence="5">
        <text>pyridoxamine 5'-phosphate + O2 + H2O = pyridoxal 5'-phosphate + H2O2 + NH4(+)</text>
        <dbReference type="Rhea" id="RHEA:15817"/>
        <dbReference type="ChEBI" id="CHEBI:15377"/>
        <dbReference type="ChEBI" id="CHEBI:15379"/>
        <dbReference type="ChEBI" id="CHEBI:16240"/>
        <dbReference type="ChEBI" id="CHEBI:28938"/>
        <dbReference type="ChEBI" id="CHEBI:58451"/>
        <dbReference type="ChEBI" id="CHEBI:597326"/>
        <dbReference type="EC" id="1.4.3.5"/>
    </reaction>
</comment>
<keyword evidence="3 5" id="KW-0288">FMN</keyword>
<feature type="binding site" evidence="5 6">
    <location>
        <begin position="200"/>
        <end position="202"/>
    </location>
    <ligand>
        <name>substrate</name>
    </ligand>
</feature>
<dbReference type="NCBIfam" id="TIGR00558">
    <property type="entry name" value="pdxH"/>
    <property type="match status" value="1"/>
</dbReference>
<comment type="similarity">
    <text evidence="1 5">Belongs to the pyridoxamine 5'-phosphate oxidase family.</text>
</comment>
<evidence type="ECO:0000256" key="1">
    <source>
        <dbReference type="ARBA" id="ARBA00007301"/>
    </source>
</evidence>
<comment type="caution">
    <text evidence="10">The sequence shown here is derived from an EMBL/GenBank/DDBJ whole genome shotgun (WGS) entry which is preliminary data.</text>
</comment>
<dbReference type="GO" id="GO:0010181">
    <property type="term" value="F:FMN binding"/>
    <property type="evidence" value="ECO:0007669"/>
    <property type="project" value="UniProtKB-UniRule"/>
</dbReference>
<feature type="binding site" evidence="5 7">
    <location>
        <position position="92"/>
    </location>
    <ligand>
        <name>FMN</name>
        <dbReference type="ChEBI" id="CHEBI:58210"/>
    </ligand>
</feature>
<evidence type="ECO:0000256" key="2">
    <source>
        <dbReference type="ARBA" id="ARBA00022630"/>
    </source>
</evidence>
<evidence type="ECO:0000259" key="8">
    <source>
        <dbReference type="Pfam" id="PF01243"/>
    </source>
</evidence>
<comment type="pathway">
    <text evidence="5">Cofactor metabolism; pyridoxal 5'-phosphate salvage; pyridoxal 5'-phosphate from pyridoxamine 5'-phosphate: step 1/1.</text>
</comment>
<keyword evidence="5" id="KW-0664">Pyridoxine biosynthesis</keyword>
<comment type="catalytic activity">
    <reaction evidence="5">
        <text>pyridoxine 5'-phosphate + O2 = pyridoxal 5'-phosphate + H2O2</text>
        <dbReference type="Rhea" id="RHEA:15149"/>
        <dbReference type="ChEBI" id="CHEBI:15379"/>
        <dbReference type="ChEBI" id="CHEBI:16240"/>
        <dbReference type="ChEBI" id="CHEBI:58589"/>
        <dbReference type="ChEBI" id="CHEBI:597326"/>
        <dbReference type="EC" id="1.4.3.5"/>
    </reaction>
</comment>
<feature type="binding site" evidence="5 7">
    <location>
        <begin position="70"/>
        <end position="75"/>
    </location>
    <ligand>
        <name>FMN</name>
        <dbReference type="ChEBI" id="CHEBI:58210"/>
    </ligand>
</feature>
<feature type="binding site" evidence="5 7">
    <location>
        <position position="194"/>
    </location>
    <ligand>
        <name>FMN</name>
        <dbReference type="ChEBI" id="CHEBI:58210"/>
    </ligand>
</feature>
<dbReference type="InterPro" id="IPR019576">
    <property type="entry name" value="Pyridoxamine_oxidase_dimer_C"/>
</dbReference>
<comment type="function">
    <text evidence="5">Catalyzes the oxidation of either pyridoxine 5'-phosphate (PNP) or pyridoxamine 5'-phosphate (PMP) into pyridoxal 5'-phosphate (PLP).</text>
</comment>
<feature type="binding site" evidence="5 7">
    <location>
        <begin position="85"/>
        <end position="86"/>
    </location>
    <ligand>
        <name>FMN</name>
        <dbReference type="ChEBI" id="CHEBI:58210"/>
    </ligand>
</feature>
<dbReference type="HAMAP" id="MF_01629">
    <property type="entry name" value="PdxH"/>
    <property type="match status" value="1"/>
</dbReference>
<feature type="binding site" evidence="5 6">
    <location>
        <position position="75"/>
    </location>
    <ligand>
        <name>substrate</name>
    </ligand>
</feature>
<dbReference type="PIRSF" id="PIRSF000190">
    <property type="entry name" value="Pyd_amn-ph_oxd"/>
    <property type="match status" value="1"/>
</dbReference>
<evidence type="ECO:0000256" key="3">
    <source>
        <dbReference type="ARBA" id="ARBA00022643"/>
    </source>
</evidence>
<feature type="binding site" evidence="5 7">
    <location>
        <position position="114"/>
    </location>
    <ligand>
        <name>FMN</name>
        <dbReference type="ChEBI" id="CHEBI:58210"/>
    </ligand>
</feature>
<feature type="binding site" evidence="5 7">
    <location>
        <begin position="149"/>
        <end position="150"/>
    </location>
    <ligand>
        <name>FMN</name>
        <dbReference type="ChEBI" id="CHEBI:58210"/>
    </ligand>
</feature>
<comment type="caution">
    <text evidence="5">Lacks conserved residue(s) required for the propagation of feature annotation.</text>
</comment>
<name>A0A255H9K7_9ACTN</name>
<keyword evidence="11" id="KW-1185">Reference proteome</keyword>
<sequence length="221" mass="24725">MNRDEEPDLAAIRTDYDSVRLLEADAGDDPMTLFQRWLRDALMAAERGQVQEPTAMTVATVRPDGRPSARVVLLKDVDERGFTFYTNRHSDKGAQLAANPVAAATLWWPALYRQIRVEGSVEQVADADSDAYFAVRPHGSQVAAAMSQQSRPIDSAEALAETYARAETELAGAEVPRPAHWGGYRIVPDSFEFWQGRPSRLHDRLRYARQAAGWSRTRLQP</sequence>
<dbReference type="OrthoDB" id="9780392at2"/>
<dbReference type="PANTHER" id="PTHR10851:SF0">
    <property type="entry name" value="PYRIDOXINE-5'-PHOSPHATE OXIDASE"/>
    <property type="match status" value="1"/>
</dbReference>
<protein>
    <recommendedName>
        <fullName evidence="5">Pyridoxine/pyridoxamine 5'-phosphate oxidase</fullName>
        <ecNumber evidence="5">1.4.3.5</ecNumber>
    </recommendedName>
    <alternativeName>
        <fullName evidence="5">PNP/PMP oxidase</fullName>
        <shortName evidence="5">PNPOx</shortName>
    </alternativeName>
    <alternativeName>
        <fullName evidence="5">Pyridoxal 5'-phosphate synthase</fullName>
    </alternativeName>
</protein>
<dbReference type="GO" id="GO:0008615">
    <property type="term" value="P:pyridoxine biosynthetic process"/>
    <property type="evidence" value="ECO:0007669"/>
    <property type="project" value="UniProtKB-UniRule"/>
</dbReference>
<dbReference type="AlphaFoldDB" id="A0A255H9K7"/>
<dbReference type="PANTHER" id="PTHR10851">
    <property type="entry name" value="PYRIDOXINE-5-PHOSPHATE OXIDASE"/>
    <property type="match status" value="1"/>
</dbReference>
<evidence type="ECO:0000256" key="5">
    <source>
        <dbReference type="HAMAP-Rule" id="MF_01629"/>
    </source>
</evidence>
<dbReference type="InterPro" id="IPR011576">
    <property type="entry name" value="Pyridox_Oxase_N"/>
</dbReference>
<evidence type="ECO:0000259" key="9">
    <source>
        <dbReference type="Pfam" id="PF10590"/>
    </source>
</evidence>
<feature type="binding site" evidence="5 7">
    <location>
        <position position="204"/>
    </location>
    <ligand>
        <name>FMN</name>
        <dbReference type="ChEBI" id="CHEBI:58210"/>
    </ligand>
</feature>
<evidence type="ECO:0000313" key="11">
    <source>
        <dbReference type="Proteomes" id="UP000216311"/>
    </source>
</evidence>
<dbReference type="SUPFAM" id="SSF50475">
    <property type="entry name" value="FMN-binding split barrel"/>
    <property type="match status" value="1"/>
</dbReference>
<keyword evidence="2 5" id="KW-0285">Flavoprotein</keyword>
<feature type="binding site" evidence="5 6">
    <location>
        <position position="132"/>
    </location>
    <ligand>
        <name>substrate</name>
    </ligand>
</feature>
<feature type="binding site" evidence="5 6">
    <location>
        <position position="136"/>
    </location>
    <ligand>
        <name>substrate</name>
    </ligand>
</feature>
<feature type="domain" description="Pyridoxine 5'-phosphate oxidase dimerisation C-terminal" evidence="9">
    <location>
        <begin position="181"/>
        <end position="221"/>
    </location>
</feature>
<dbReference type="Proteomes" id="UP000216311">
    <property type="component" value="Unassembled WGS sequence"/>
</dbReference>
<dbReference type="Pfam" id="PF01243">
    <property type="entry name" value="PNPOx_N"/>
    <property type="match status" value="1"/>
</dbReference>
<comment type="subunit">
    <text evidence="5">Homodimer.</text>
</comment>
<feature type="domain" description="Pyridoxamine 5'-phosphate oxidase N-terminal" evidence="8">
    <location>
        <begin position="47"/>
        <end position="163"/>
    </location>
</feature>
<reference evidence="10 11" key="1">
    <citation type="submission" date="2017-07" db="EMBL/GenBank/DDBJ databases">
        <title>Draft whole genome sequences of clinical Proprionibacteriaceae strains.</title>
        <authorList>
            <person name="Bernier A.-M."/>
            <person name="Bernard K."/>
            <person name="Domingo M.-C."/>
        </authorList>
    </citation>
    <scope>NUCLEOTIDE SEQUENCE [LARGE SCALE GENOMIC DNA]</scope>
    <source>
        <strain evidence="10 11">NML 130396</strain>
    </source>
</reference>
<evidence type="ECO:0000256" key="4">
    <source>
        <dbReference type="ARBA" id="ARBA00023002"/>
    </source>
</evidence>
<evidence type="ECO:0000256" key="7">
    <source>
        <dbReference type="PIRSR" id="PIRSR000190-2"/>
    </source>
</evidence>
<comment type="cofactor">
    <cofactor evidence="5 7">
        <name>FMN</name>
        <dbReference type="ChEBI" id="CHEBI:58210"/>
    </cofactor>
    <text evidence="5 7">Binds 1 FMN per subunit.</text>
</comment>
<dbReference type="Pfam" id="PF10590">
    <property type="entry name" value="PNP_phzG_C"/>
    <property type="match status" value="1"/>
</dbReference>
<dbReference type="NCBIfam" id="NF004231">
    <property type="entry name" value="PRK05679.1"/>
    <property type="match status" value="1"/>
</dbReference>
<dbReference type="PROSITE" id="PS01064">
    <property type="entry name" value="PYRIDOX_OXIDASE"/>
    <property type="match status" value="1"/>
</dbReference>
<evidence type="ECO:0000256" key="6">
    <source>
        <dbReference type="PIRSR" id="PIRSR000190-1"/>
    </source>
</evidence>
<dbReference type="EC" id="1.4.3.5" evidence="5"/>
<proteinExistence type="inferred from homology"/>